<keyword evidence="2" id="KW-1185">Reference proteome</keyword>
<dbReference type="RefSeq" id="WP_145259471.1">
    <property type="nucleotide sequence ID" value="NZ_CP036316.1"/>
</dbReference>
<gene>
    <name evidence="1" type="ORF">V22_04980</name>
</gene>
<dbReference type="AlphaFoldDB" id="A0A517T4J0"/>
<sequence>MNARLPEDVEQLVAEHPDGAVRVEGARGHYYILNAEAMKVREEVLEGIQEADRGETSEWDVENILLEAKTRKAQQSE</sequence>
<accession>A0A517T4J0</accession>
<name>A0A517T4J0_9PLAN</name>
<protein>
    <submittedName>
        <fullName evidence="1">Uncharacterized protein</fullName>
    </submittedName>
</protein>
<dbReference type="OrthoDB" id="282073at2"/>
<dbReference type="Proteomes" id="UP000319976">
    <property type="component" value="Chromosome"/>
</dbReference>
<reference evidence="1 2" key="1">
    <citation type="submission" date="2019-02" db="EMBL/GenBank/DDBJ databases">
        <title>Deep-cultivation of Planctomycetes and their phenomic and genomic characterization uncovers novel biology.</title>
        <authorList>
            <person name="Wiegand S."/>
            <person name="Jogler M."/>
            <person name="Boedeker C."/>
            <person name="Pinto D."/>
            <person name="Vollmers J."/>
            <person name="Rivas-Marin E."/>
            <person name="Kohn T."/>
            <person name="Peeters S.H."/>
            <person name="Heuer A."/>
            <person name="Rast P."/>
            <person name="Oberbeckmann S."/>
            <person name="Bunk B."/>
            <person name="Jeske O."/>
            <person name="Meyerdierks A."/>
            <person name="Storesund J.E."/>
            <person name="Kallscheuer N."/>
            <person name="Luecker S."/>
            <person name="Lage O.M."/>
            <person name="Pohl T."/>
            <person name="Merkel B.J."/>
            <person name="Hornburger P."/>
            <person name="Mueller R.-W."/>
            <person name="Bruemmer F."/>
            <person name="Labrenz M."/>
            <person name="Spormann A.M."/>
            <person name="Op den Camp H."/>
            <person name="Overmann J."/>
            <person name="Amann R."/>
            <person name="Jetten M.S.M."/>
            <person name="Mascher T."/>
            <person name="Medema M.H."/>
            <person name="Devos D.P."/>
            <person name="Kaster A.-K."/>
            <person name="Ovreas L."/>
            <person name="Rohde M."/>
            <person name="Galperin M.Y."/>
            <person name="Jogler C."/>
        </authorList>
    </citation>
    <scope>NUCLEOTIDE SEQUENCE [LARGE SCALE GENOMIC DNA]</scope>
    <source>
        <strain evidence="1 2">V22</strain>
    </source>
</reference>
<organism evidence="1 2">
    <name type="scientific">Calycomorphotria hydatis</name>
    <dbReference type="NCBI Taxonomy" id="2528027"/>
    <lineage>
        <taxon>Bacteria</taxon>
        <taxon>Pseudomonadati</taxon>
        <taxon>Planctomycetota</taxon>
        <taxon>Planctomycetia</taxon>
        <taxon>Planctomycetales</taxon>
        <taxon>Planctomycetaceae</taxon>
        <taxon>Calycomorphotria</taxon>
    </lineage>
</organism>
<dbReference type="KEGG" id="chya:V22_04980"/>
<dbReference type="EMBL" id="CP036316">
    <property type="protein sequence ID" value="QDT63279.1"/>
    <property type="molecule type" value="Genomic_DNA"/>
</dbReference>
<evidence type="ECO:0000313" key="2">
    <source>
        <dbReference type="Proteomes" id="UP000319976"/>
    </source>
</evidence>
<proteinExistence type="predicted"/>
<evidence type="ECO:0000313" key="1">
    <source>
        <dbReference type="EMBL" id="QDT63279.1"/>
    </source>
</evidence>